<keyword evidence="7 9" id="KW-0472">Membrane</keyword>
<feature type="transmembrane region" description="Helical" evidence="9">
    <location>
        <begin position="63"/>
        <end position="83"/>
    </location>
</feature>
<dbReference type="Pfam" id="PF02653">
    <property type="entry name" value="BPD_transp_2"/>
    <property type="match status" value="1"/>
</dbReference>
<dbReference type="InterPro" id="IPR001851">
    <property type="entry name" value="ABC_transp_permease"/>
</dbReference>
<dbReference type="PANTHER" id="PTHR11795">
    <property type="entry name" value="BRANCHED-CHAIN AMINO ACID TRANSPORT SYSTEM PERMEASE PROTEIN LIVH"/>
    <property type="match status" value="1"/>
</dbReference>
<evidence type="ECO:0000256" key="6">
    <source>
        <dbReference type="ARBA" id="ARBA00022989"/>
    </source>
</evidence>
<dbReference type="RefSeq" id="WP_275030354.1">
    <property type="nucleotide sequence ID" value="NZ_CP118615.1"/>
</dbReference>
<keyword evidence="5" id="KW-0029">Amino-acid transport</keyword>
<dbReference type="Proteomes" id="UP001219605">
    <property type="component" value="Chromosome"/>
</dbReference>
<evidence type="ECO:0000256" key="5">
    <source>
        <dbReference type="ARBA" id="ARBA00022970"/>
    </source>
</evidence>
<evidence type="ECO:0000256" key="1">
    <source>
        <dbReference type="ARBA" id="ARBA00004651"/>
    </source>
</evidence>
<evidence type="ECO:0000313" key="10">
    <source>
        <dbReference type="EMBL" id="WDZ83796.1"/>
    </source>
</evidence>
<keyword evidence="2" id="KW-0813">Transport</keyword>
<evidence type="ECO:0000256" key="3">
    <source>
        <dbReference type="ARBA" id="ARBA00022475"/>
    </source>
</evidence>
<name>A0ABY7ZLF3_9ACTN</name>
<reference evidence="10 11" key="1">
    <citation type="submission" date="2023-02" db="EMBL/GenBank/DDBJ databases">
        <authorList>
            <person name="Mo P."/>
        </authorList>
    </citation>
    <scope>NUCLEOTIDE SEQUENCE [LARGE SCALE GENOMIC DNA]</scope>
    <source>
        <strain evidence="10 11">HUAS 3</strain>
    </source>
</reference>
<evidence type="ECO:0000256" key="2">
    <source>
        <dbReference type="ARBA" id="ARBA00022448"/>
    </source>
</evidence>
<keyword evidence="3" id="KW-1003">Cell membrane</keyword>
<proteinExistence type="inferred from homology"/>
<dbReference type="CDD" id="cd06582">
    <property type="entry name" value="TM_PBP1_LivH_like"/>
    <property type="match status" value="1"/>
</dbReference>
<gene>
    <name evidence="10" type="ORF">PVK37_25535</name>
</gene>
<feature type="transmembrane region" description="Helical" evidence="9">
    <location>
        <begin position="136"/>
        <end position="163"/>
    </location>
</feature>
<keyword evidence="6 9" id="KW-1133">Transmembrane helix</keyword>
<feature type="transmembrane region" description="Helical" evidence="9">
    <location>
        <begin position="95"/>
        <end position="116"/>
    </location>
</feature>
<sequence length="298" mass="30946">MSLLLQQICNGIAIGAAYGLFAMGFGLTFATLNVFNVAMGTVATWGAIVALFGVSTLDLPLPVAGALAVVVIGVLGVVINQVCVEPIRRRRDGEFFGVLLTTIGAWIVLLNLATIATDATFQSFPLGSFPRGYHDVLGVTLSSMQLITIGAAAVLGVVLYVFVHRTRAGTTIRAVGADPRSASLAGINPRLVLVGTAFLSAAIVGFSGLLYSVTTNNVSFEIGENLLLKGLAAVIVGGFGDMRGALLGGLLIGLSETLSAQYVSTSFRDAISFGLLLLFLLVRPRGLIAPRQYAQAAS</sequence>
<evidence type="ECO:0000313" key="11">
    <source>
        <dbReference type="Proteomes" id="UP001219605"/>
    </source>
</evidence>
<feature type="transmembrane region" description="Helical" evidence="9">
    <location>
        <begin position="37"/>
        <end position="57"/>
    </location>
</feature>
<comment type="similarity">
    <text evidence="8">Belongs to the binding-protein-dependent transport system permease family. LivHM subfamily.</text>
</comment>
<feature type="transmembrane region" description="Helical" evidence="9">
    <location>
        <begin position="231"/>
        <end position="254"/>
    </location>
</feature>
<accession>A0ABY7ZLF3</accession>
<evidence type="ECO:0000256" key="9">
    <source>
        <dbReference type="SAM" id="Phobius"/>
    </source>
</evidence>
<evidence type="ECO:0000256" key="7">
    <source>
        <dbReference type="ARBA" id="ARBA00023136"/>
    </source>
</evidence>
<dbReference type="EMBL" id="CP118615">
    <property type="protein sequence ID" value="WDZ83796.1"/>
    <property type="molecule type" value="Genomic_DNA"/>
</dbReference>
<keyword evidence="11" id="KW-1185">Reference proteome</keyword>
<feature type="transmembrane region" description="Helical" evidence="9">
    <location>
        <begin position="12"/>
        <end position="30"/>
    </location>
</feature>
<dbReference type="InterPro" id="IPR052157">
    <property type="entry name" value="BCAA_transport_permease"/>
</dbReference>
<dbReference type="PANTHER" id="PTHR11795:SF445">
    <property type="entry name" value="AMINO ACID ABC TRANSPORTER PERMEASE PROTEIN"/>
    <property type="match status" value="1"/>
</dbReference>
<keyword evidence="4 9" id="KW-0812">Transmembrane</keyword>
<comment type="subcellular location">
    <subcellularLocation>
        <location evidence="1">Cell membrane</location>
        <topology evidence="1">Multi-pass membrane protein</topology>
    </subcellularLocation>
</comment>
<evidence type="ECO:0000256" key="4">
    <source>
        <dbReference type="ARBA" id="ARBA00022692"/>
    </source>
</evidence>
<organism evidence="10 11">
    <name type="scientific">Micromonospora cathayae</name>
    <dbReference type="NCBI Taxonomy" id="3028804"/>
    <lineage>
        <taxon>Bacteria</taxon>
        <taxon>Bacillati</taxon>
        <taxon>Actinomycetota</taxon>
        <taxon>Actinomycetes</taxon>
        <taxon>Micromonosporales</taxon>
        <taxon>Micromonosporaceae</taxon>
        <taxon>Micromonospora</taxon>
    </lineage>
</organism>
<evidence type="ECO:0000256" key="8">
    <source>
        <dbReference type="ARBA" id="ARBA00037998"/>
    </source>
</evidence>
<protein>
    <submittedName>
        <fullName evidence="10">Branched-chain amino acid ABC transporter permease</fullName>
    </submittedName>
</protein>
<feature type="transmembrane region" description="Helical" evidence="9">
    <location>
        <begin position="191"/>
        <end position="211"/>
    </location>
</feature>